<keyword evidence="7" id="KW-1185">Reference proteome</keyword>
<dbReference type="PANTHER" id="PTHR23407">
    <property type="entry name" value="ATPASE INHIBITOR/5-FORMYLTETRAHYDROFOLATE CYCLO-LIGASE"/>
    <property type="match status" value="1"/>
</dbReference>
<dbReference type="KEGG" id="dgi:Desgi_2140"/>
<keyword evidence="2 4" id="KW-0547">Nucleotide-binding</keyword>
<dbReference type="HOGENOM" id="CLU_066245_2_2_9"/>
<dbReference type="GO" id="GO:0005524">
    <property type="term" value="F:ATP binding"/>
    <property type="evidence" value="ECO:0007669"/>
    <property type="project" value="UniProtKB-KW"/>
</dbReference>
<gene>
    <name evidence="6" type="ORF">Desgi_2140</name>
</gene>
<sequence length="193" mass="21565">MSKNELRKNVIAGRNAMPLHQIEATSAAIADKVLALPEYIRATTVMAYVDFRNEVQTAFINKSILQQGKRLVVPITDVANKKLIPSQVIHFPNDLTPGTWGILEPKPECVRPVEPGEIDLVIIPGVAFDTAGNRLGYGGGFYDRFLLRIRKDATLVSLAFELQVRPNVYPGEYDVPIHILITEDRVLDFRPKC</sequence>
<feature type="binding site" evidence="4">
    <location>
        <position position="54"/>
    </location>
    <ligand>
        <name>substrate</name>
    </ligand>
</feature>
<comment type="similarity">
    <text evidence="1 5">Belongs to the 5-formyltetrahydrofolate cyclo-ligase family.</text>
</comment>
<dbReference type="eggNOG" id="COG0212">
    <property type="taxonomic scope" value="Bacteria"/>
</dbReference>
<evidence type="ECO:0000256" key="5">
    <source>
        <dbReference type="RuleBase" id="RU361279"/>
    </source>
</evidence>
<dbReference type="SUPFAM" id="SSF100950">
    <property type="entry name" value="NagB/RpiA/CoA transferase-like"/>
    <property type="match status" value="1"/>
</dbReference>
<protein>
    <recommendedName>
        <fullName evidence="5">5-formyltetrahydrofolate cyclo-ligase</fullName>
        <ecNumber evidence="5">6.3.3.2</ecNumber>
    </recommendedName>
</protein>
<feature type="binding site" evidence="4">
    <location>
        <begin position="3"/>
        <end position="7"/>
    </location>
    <ligand>
        <name>ATP</name>
        <dbReference type="ChEBI" id="CHEBI:30616"/>
    </ligand>
</feature>
<dbReference type="GO" id="GO:0046872">
    <property type="term" value="F:metal ion binding"/>
    <property type="evidence" value="ECO:0007669"/>
    <property type="project" value="UniProtKB-KW"/>
</dbReference>
<dbReference type="PANTHER" id="PTHR23407:SF1">
    <property type="entry name" value="5-FORMYLTETRAHYDROFOLATE CYCLO-LIGASE"/>
    <property type="match status" value="1"/>
</dbReference>
<dbReference type="OrthoDB" id="9801938at2"/>
<comment type="catalytic activity">
    <reaction evidence="5">
        <text>(6S)-5-formyl-5,6,7,8-tetrahydrofolate + ATP = (6R)-5,10-methenyltetrahydrofolate + ADP + phosphate</text>
        <dbReference type="Rhea" id="RHEA:10488"/>
        <dbReference type="ChEBI" id="CHEBI:30616"/>
        <dbReference type="ChEBI" id="CHEBI:43474"/>
        <dbReference type="ChEBI" id="CHEBI:57455"/>
        <dbReference type="ChEBI" id="CHEBI:57457"/>
        <dbReference type="ChEBI" id="CHEBI:456216"/>
        <dbReference type="EC" id="6.3.3.2"/>
    </reaction>
</comment>
<dbReference type="InterPro" id="IPR037171">
    <property type="entry name" value="NagB/RpiA_transferase-like"/>
</dbReference>
<evidence type="ECO:0000256" key="1">
    <source>
        <dbReference type="ARBA" id="ARBA00010638"/>
    </source>
</evidence>
<feature type="binding site" evidence="4">
    <location>
        <begin position="134"/>
        <end position="142"/>
    </location>
    <ligand>
        <name>ATP</name>
        <dbReference type="ChEBI" id="CHEBI:30616"/>
    </ligand>
</feature>
<dbReference type="EMBL" id="CP003273">
    <property type="protein sequence ID" value="AGL01573.1"/>
    <property type="molecule type" value="Genomic_DNA"/>
</dbReference>
<evidence type="ECO:0000256" key="3">
    <source>
        <dbReference type="ARBA" id="ARBA00022840"/>
    </source>
</evidence>
<evidence type="ECO:0000256" key="4">
    <source>
        <dbReference type="PIRSR" id="PIRSR006806-1"/>
    </source>
</evidence>
<dbReference type="Pfam" id="PF01812">
    <property type="entry name" value="5-FTHF_cyc-lig"/>
    <property type="match status" value="1"/>
</dbReference>
<comment type="cofactor">
    <cofactor evidence="5">
        <name>Mg(2+)</name>
        <dbReference type="ChEBI" id="CHEBI:18420"/>
    </cofactor>
</comment>
<dbReference type="STRING" id="767817.Desgi_2140"/>
<dbReference type="GO" id="GO:0030272">
    <property type="term" value="F:5-formyltetrahydrofolate cyclo-ligase activity"/>
    <property type="evidence" value="ECO:0007669"/>
    <property type="project" value="UniProtKB-EC"/>
</dbReference>
<dbReference type="Proteomes" id="UP000013520">
    <property type="component" value="Chromosome"/>
</dbReference>
<dbReference type="GO" id="GO:0035999">
    <property type="term" value="P:tetrahydrofolate interconversion"/>
    <property type="evidence" value="ECO:0007669"/>
    <property type="project" value="TreeGrafter"/>
</dbReference>
<dbReference type="Gene3D" id="3.40.50.10420">
    <property type="entry name" value="NagB/RpiA/CoA transferase-like"/>
    <property type="match status" value="1"/>
</dbReference>
<evidence type="ECO:0000256" key="2">
    <source>
        <dbReference type="ARBA" id="ARBA00022741"/>
    </source>
</evidence>
<keyword evidence="5" id="KW-0460">Magnesium</keyword>
<proteinExistence type="inferred from homology"/>
<dbReference type="NCBIfam" id="TIGR02727">
    <property type="entry name" value="MTHFS_bact"/>
    <property type="match status" value="1"/>
</dbReference>
<dbReference type="InterPro" id="IPR024185">
    <property type="entry name" value="FTHF_cligase-like_sf"/>
</dbReference>
<dbReference type="GO" id="GO:0009396">
    <property type="term" value="P:folic acid-containing compound biosynthetic process"/>
    <property type="evidence" value="ECO:0007669"/>
    <property type="project" value="TreeGrafter"/>
</dbReference>
<evidence type="ECO:0000313" key="7">
    <source>
        <dbReference type="Proteomes" id="UP000013520"/>
    </source>
</evidence>
<dbReference type="PIRSF" id="PIRSF006806">
    <property type="entry name" value="FTHF_cligase"/>
    <property type="match status" value="1"/>
</dbReference>
<keyword evidence="3 4" id="KW-0067">ATP-binding</keyword>
<keyword evidence="5" id="KW-0479">Metal-binding</keyword>
<feature type="binding site" evidence="4">
    <location>
        <position position="49"/>
    </location>
    <ligand>
        <name>substrate</name>
    </ligand>
</feature>
<accession>R4KEG7</accession>
<dbReference type="EC" id="6.3.3.2" evidence="5"/>
<reference evidence="6 7" key="1">
    <citation type="submission" date="2012-01" db="EMBL/GenBank/DDBJ databases">
        <title>Complete sequence of Desulfotomaculum gibsoniae DSM 7213.</title>
        <authorList>
            <consortium name="US DOE Joint Genome Institute"/>
            <person name="Lucas S."/>
            <person name="Han J."/>
            <person name="Lapidus A."/>
            <person name="Cheng J.-F."/>
            <person name="Goodwin L."/>
            <person name="Pitluck S."/>
            <person name="Peters L."/>
            <person name="Ovchinnikova G."/>
            <person name="Teshima H."/>
            <person name="Detter J.C."/>
            <person name="Han C."/>
            <person name="Tapia R."/>
            <person name="Land M."/>
            <person name="Hauser L."/>
            <person name="Kyrpides N."/>
            <person name="Ivanova N."/>
            <person name="Pagani I."/>
            <person name="Parshina S."/>
            <person name="Plugge C."/>
            <person name="Muyzer G."/>
            <person name="Kuever J."/>
            <person name="Ivanova A."/>
            <person name="Nazina T."/>
            <person name="Klenk H.-P."/>
            <person name="Brambilla E."/>
            <person name="Spring S."/>
            <person name="Stams A.F."/>
            <person name="Woyke T."/>
        </authorList>
    </citation>
    <scope>NUCLEOTIDE SEQUENCE [LARGE SCALE GENOMIC DNA]</scope>
    <source>
        <strain evidence="6 7">DSM 7213</strain>
    </source>
</reference>
<dbReference type="RefSeq" id="WP_006522002.1">
    <property type="nucleotide sequence ID" value="NC_021184.1"/>
</dbReference>
<dbReference type="AlphaFoldDB" id="R4KEG7"/>
<organism evidence="6 7">
    <name type="scientific">Desulfoscipio gibsoniae DSM 7213</name>
    <dbReference type="NCBI Taxonomy" id="767817"/>
    <lineage>
        <taxon>Bacteria</taxon>
        <taxon>Bacillati</taxon>
        <taxon>Bacillota</taxon>
        <taxon>Clostridia</taxon>
        <taxon>Eubacteriales</taxon>
        <taxon>Desulfallaceae</taxon>
        <taxon>Desulfoscipio</taxon>
    </lineage>
</organism>
<name>R4KEG7_9FIRM</name>
<evidence type="ECO:0000313" key="6">
    <source>
        <dbReference type="EMBL" id="AGL01573.1"/>
    </source>
</evidence>
<dbReference type="InterPro" id="IPR002698">
    <property type="entry name" value="FTHF_cligase"/>
</dbReference>